<evidence type="ECO:0000313" key="2">
    <source>
        <dbReference type="Proteomes" id="UP001341281"/>
    </source>
</evidence>
<sequence>MEPLLFSFDRMIQGRVIKDREAYTMELGAEVQKLKEMNQELKRKQELDGLSSALSLRWRARSVPSSTCSVSRIQDA</sequence>
<proteinExistence type="predicted"/>
<dbReference type="Proteomes" id="UP001341281">
    <property type="component" value="Chromosome 07"/>
</dbReference>
<dbReference type="EMBL" id="CP144751">
    <property type="protein sequence ID" value="WVZ83328.1"/>
    <property type="molecule type" value="Genomic_DNA"/>
</dbReference>
<organism evidence="1 2">
    <name type="scientific">Paspalum notatum var. saurae</name>
    <dbReference type="NCBI Taxonomy" id="547442"/>
    <lineage>
        <taxon>Eukaryota</taxon>
        <taxon>Viridiplantae</taxon>
        <taxon>Streptophyta</taxon>
        <taxon>Embryophyta</taxon>
        <taxon>Tracheophyta</taxon>
        <taxon>Spermatophyta</taxon>
        <taxon>Magnoliopsida</taxon>
        <taxon>Liliopsida</taxon>
        <taxon>Poales</taxon>
        <taxon>Poaceae</taxon>
        <taxon>PACMAD clade</taxon>
        <taxon>Panicoideae</taxon>
        <taxon>Andropogonodae</taxon>
        <taxon>Paspaleae</taxon>
        <taxon>Paspalinae</taxon>
        <taxon>Paspalum</taxon>
    </lineage>
</organism>
<name>A0AAQ3U0V9_PASNO</name>
<protein>
    <submittedName>
        <fullName evidence="1">Uncharacterized protein</fullName>
    </submittedName>
</protein>
<dbReference type="AlphaFoldDB" id="A0AAQ3U0V9"/>
<accession>A0AAQ3U0V9</accession>
<evidence type="ECO:0000313" key="1">
    <source>
        <dbReference type="EMBL" id="WVZ83328.1"/>
    </source>
</evidence>
<reference evidence="1 2" key="1">
    <citation type="submission" date="2024-02" db="EMBL/GenBank/DDBJ databases">
        <title>High-quality chromosome-scale genome assembly of Pensacola bahiagrass (Paspalum notatum Flugge var. saurae).</title>
        <authorList>
            <person name="Vega J.M."/>
            <person name="Podio M."/>
            <person name="Orjuela J."/>
            <person name="Siena L.A."/>
            <person name="Pessino S.C."/>
            <person name="Combes M.C."/>
            <person name="Mariac C."/>
            <person name="Albertini E."/>
            <person name="Pupilli F."/>
            <person name="Ortiz J.P.A."/>
            <person name="Leblanc O."/>
        </authorList>
    </citation>
    <scope>NUCLEOTIDE SEQUENCE [LARGE SCALE GENOMIC DNA]</scope>
    <source>
        <strain evidence="1">R1</strain>
        <tissue evidence="1">Leaf</tissue>
    </source>
</reference>
<gene>
    <name evidence="1" type="ORF">U9M48_030489</name>
</gene>
<keyword evidence="2" id="KW-1185">Reference proteome</keyword>